<dbReference type="InterPro" id="IPR001509">
    <property type="entry name" value="Epimerase_deHydtase"/>
</dbReference>
<dbReference type="FunFam" id="3.40.50.720:FF:000085">
    <property type="entry name" value="Dihydroflavonol reductase"/>
    <property type="match status" value="1"/>
</dbReference>
<dbReference type="CDD" id="cd08958">
    <property type="entry name" value="FR_SDR_e"/>
    <property type="match status" value="1"/>
</dbReference>
<dbReference type="PANTHER" id="PTHR10366">
    <property type="entry name" value="NAD DEPENDENT EPIMERASE/DEHYDRATASE"/>
    <property type="match status" value="1"/>
</dbReference>
<feature type="domain" description="NAD-dependent epimerase/dehydratase" evidence="2">
    <location>
        <begin position="23"/>
        <end position="223"/>
    </location>
</feature>
<dbReference type="InterPro" id="IPR050425">
    <property type="entry name" value="NAD(P)_dehydrat-like"/>
</dbReference>
<organism evidence="3">
    <name type="scientific">Picea sitchensis</name>
    <name type="common">Sitka spruce</name>
    <name type="synonym">Pinus sitchensis</name>
    <dbReference type="NCBI Taxonomy" id="3332"/>
    <lineage>
        <taxon>Eukaryota</taxon>
        <taxon>Viridiplantae</taxon>
        <taxon>Streptophyta</taxon>
        <taxon>Embryophyta</taxon>
        <taxon>Tracheophyta</taxon>
        <taxon>Spermatophyta</taxon>
        <taxon>Pinopsida</taxon>
        <taxon>Pinidae</taxon>
        <taxon>Conifers I</taxon>
        <taxon>Pinales</taxon>
        <taxon>Pinaceae</taxon>
        <taxon>Picea</taxon>
    </lineage>
</organism>
<evidence type="ECO:0000259" key="2">
    <source>
        <dbReference type="Pfam" id="PF01370"/>
    </source>
</evidence>
<evidence type="ECO:0000313" key="3">
    <source>
        <dbReference type="EMBL" id="ABK21355.1"/>
    </source>
</evidence>
<dbReference type="Pfam" id="PF01370">
    <property type="entry name" value="Epimerase"/>
    <property type="match status" value="1"/>
</dbReference>
<sequence>MPVFPPGLDASEGNGKVVCVMDASSYVGSWIVQGLLQRGYSVHATVQRDAGEVESLRKLHENRLQIFYADVLDYHSITDALKGCSALFYTFEHPQSAAGYDEVMAEIEVQAAHNALEACAQTETIEKVVFTSSVAAAIWREDGEYKVNAIDERHWSDANLCRKLKLWYALAKTLSEKAAWALAMDRGLNMVTINASLIVGPGITYKSSGSTIAYLKGAAQMYEKGTLSSVDIRFLADAHICAYEDPSAYGRYICFNQIVSNAEDVANLAQSLRHLVPFPDRFEDSTVHQQRLSNKKLTGLMVGFGNRATLSSEL</sequence>
<dbReference type="InterPro" id="IPR036291">
    <property type="entry name" value="NAD(P)-bd_dom_sf"/>
</dbReference>
<dbReference type="Gene3D" id="3.40.50.720">
    <property type="entry name" value="NAD(P)-binding Rossmann-like Domain"/>
    <property type="match status" value="1"/>
</dbReference>
<dbReference type="SUPFAM" id="SSF51735">
    <property type="entry name" value="NAD(P)-binding Rossmann-fold domains"/>
    <property type="match status" value="1"/>
</dbReference>
<keyword evidence="1" id="KW-0560">Oxidoreductase</keyword>
<reference evidence="3" key="1">
    <citation type="journal article" date="2008" name="BMC Genomics">
        <title>A conifer genomics resource of 200,000 spruce (Picea spp.) ESTs and 6,464 high-quality, sequence-finished full-length cDNAs for Sitka spruce (Picea sitchensis).</title>
        <authorList>
            <person name="Ralph S.G."/>
            <person name="Chun H.J."/>
            <person name="Kolosova N."/>
            <person name="Cooper D."/>
            <person name="Oddy C."/>
            <person name="Ritland C.E."/>
            <person name="Kirkpatrick R."/>
            <person name="Moore R."/>
            <person name="Barber S."/>
            <person name="Holt R.A."/>
            <person name="Jones S.J."/>
            <person name="Marra M.A."/>
            <person name="Douglas C.J."/>
            <person name="Ritland K."/>
            <person name="Bohlmann J."/>
        </authorList>
    </citation>
    <scope>NUCLEOTIDE SEQUENCE</scope>
    <source>
        <tissue evidence="3">Green portion of the leader tissue</tissue>
    </source>
</reference>
<proteinExistence type="evidence at transcript level"/>
<protein>
    <recommendedName>
        <fullName evidence="2">NAD-dependent epimerase/dehydratase domain-containing protein</fullName>
    </recommendedName>
</protein>
<name>A9NL44_PICSI</name>
<evidence type="ECO:0000256" key="1">
    <source>
        <dbReference type="ARBA" id="ARBA00023002"/>
    </source>
</evidence>
<dbReference type="PANTHER" id="PTHR10366:SF749">
    <property type="entry name" value="NAD DEPENDENT EPIMERASE_DEHYDRATASE FAMILY PROTEIN, EXPRESSED"/>
    <property type="match status" value="1"/>
</dbReference>
<accession>A9NL44</accession>
<dbReference type="AlphaFoldDB" id="A9NL44"/>
<dbReference type="OMA" id="NWSDINF"/>
<dbReference type="GO" id="GO:0016616">
    <property type="term" value="F:oxidoreductase activity, acting on the CH-OH group of donors, NAD or NADP as acceptor"/>
    <property type="evidence" value="ECO:0007669"/>
    <property type="project" value="TreeGrafter"/>
</dbReference>
<dbReference type="EMBL" id="EF081976">
    <property type="protein sequence ID" value="ABK21355.1"/>
    <property type="molecule type" value="mRNA"/>
</dbReference>